<name>A0ABN3J7S5_9ACTN</name>
<evidence type="ECO:0000313" key="2">
    <source>
        <dbReference type="EMBL" id="GAA2424225.1"/>
    </source>
</evidence>
<evidence type="ECO:0000313" key="3">
    <source>
        <dbReference type="Proteomes" id="UP001500460"/>
    </source>
</evidence>
<dbReference type="Pfam" id="PF13412">
    <property type="entry name" value="HTH_24"/>
    <property type="match status" value="1"/>
</dbReference>
<sequence>MVSMSPPKPSPELLRDLTDENVLRALMAHGRLTRAEIATVAGASEPTVSDRVQRPERAGPVVYTGERTTGRGRAGSAYPLAPRRGTAPVAGIAPYGVTAAAVDVLGSTGGQVRAAREADAGREAAAGTLAARAARPGDRTDAPMRLPAPCCRPSAPRRTRGPSSSAGRGAPAPA</sequence>
<proteinExistence type="predicted"/>
<comment type="caution">
    <text evidence="2">The sequence shown here is derived from an EMBL/GenBank/DDBJ whole genome shotgun (WGS) entry which is preliminary data.</text>
</comment>
<organism evidence="2 3">
    <name type="scientific">Streptomyces glaucus</name>
    <dbReference type="NCBI Taxonomy" id="284029"/>
    <lineage>
        <taxon>Bacteria</taxon>
        <taxon>Bacillati</taxon>
        <taxon>Actinomycetota</taxon>
        <taxon>Actinomycetes</taxon>
        <taxon>Kitasatosporales</taxon>
        <taxon>Streptomycetaceae</taxon>
        <taxon>Streptomyces</taxon>
    </lineage>
</organism>
<feature type="compositionally biased region" description="Low complexity" evidence="1">
    <location>
        <begin position="161"/>
        <end position="174"/>
    </location>
</feature>
<accession>A0ABN3J7S5</accession>
<keyword evidence="3" id="KW-1185">Reference proteome</keyword>
<evidence type="ECO:0000256" key="1">
    <source>
        <dbReference type="SAM" id="MobiDB-lite"/>
    </source>
</evidence>
<feature type="region of interest" description="Disordered" evidence="1">
    <location>
        <begin position="44"/>
        <end position="82"/>
    </location>
</feature>
<reference evidence="2 3" key="1">
    <citation type="journal article" date="2019" name="Int. J. Syst. Evol. Microbiol.">
        <title>The Global Catalogue of Microorganisms (GCM) 10K type strain sequencing project: providing services to taxonomists for standard genome sequencing and annotation.</title>
        <authorList>
            <consortium name="The Broad Institute Genomics Platform"/>
            <consortium name="The Broad Institute Genome Sequencing Center for Infectious Disease"/>
            <person name="Wu L."/>
            <person name="Ma J."/>
        </authorList>
    </citation>
    <scope>NUCLEOTIDE SEQUENCE [LARGE SCALE GENOMIC DNA]</scope>
    <source>
        <strain evidence="2 3">JCM 6922</strain>
    </source>
</reference>
<feature type="compositionally biased region" description="Low complexity" evidence="1">
    <location>
        <begin position="145"/>
        <end position="154"/>
    </location>
</feature>
<dbReference type="SUPFAM" id="SSF46785">
    <property type="entry name" value="Winged helix' DNA-binding domain"/>
    <property type="match status" value="1"/>
</dbReference>
<evidence type="ECO:0008006" key="4">
    <source>
        <dbReference type="Google" id="ProtNLM"/>
    </source>
</evidence>
<dbReference type="InterPro" id="IPR036390">
    <property type="entry name" value="WH_DNA-bd_sf"/>
</dbReference>
<gene>
    <name evidence="2" type="ORF">GCM10010421_08280</name>
</gene>
<dbReference type="EMBL" id="BAAATK010000004">
    <property type="protein sequence ID" value="GAA2424225.1"/>
    <property type="molecule type" value="Genomic_DNA"/>
</dbReference>
<feature type="region of interest" description="Disordered" evidence="1">
    <location>
        <begin position="129"/>
        <end position="174"/>
    </location>
</feature>
<protein>
    <recommendedName>
        <fullName evidence="4">HTH asnC-type domain-containing protein</fullName>
    </recommendedName>
</protein>
<dbReference type="PRINTS" id="PR00033">
    <property type="entry name" value="HTHASNC"/>
</dbReference>
<dbReference type="Proteomes" id="UP001500460">
    <property type="component" value="Unassembled WGS sequence"/>
</dbReference>
<dbReference type="Gene3D" id="1.10.10.10">
    <property type="entry name" value="Winged helix-like DNA-binding domain superfamily/Winged helix DNA-binding domain"/>
    <property type="match status" value="1"/>
</dbReference>
<dbReference type="InterPro" id="IPR000485">
    <property type="entry name" value="AsnC-type_HTH_dom"/>
</dbReference>
<dbReference type="InterPro" id="IPR036388">
    <property type="entry name" value="WH-like_DNA-bd_sf"/>
</dbReference>